<reference evidence="2 3" key="1">
    <citation type="journal article" date="2018" name="Mycol. Prog.">
        <title>Coniella lustricola, a new species from submerged detritus.</title>
        <authorList>
            <person name="Raudabaugh D.B."/>
            <person name="Iturriaga T."/>
            <person name="Carver A."/>
            <person name="Mondo S."/>
            <person name="Pangilinan J."/>
            <person name="Lipzen A."/>
            <person name="He G."/>
            <person name="Amirebrahimi M."/>
            <person name="Grigoriev I.V."/>
            <person name="Miller A.N."/>
        </authorList>
    </citation>
    <scope>NUCLEOTIDE SEQUENCE [LARGE SCALE GENOMIC DNA]</scope>
    <source>
        <strain evidence="2 3">B22-T-1</strain>
    </source>
</reference>
<evidence type="ECO:0000313" key="3">
    <source>
        <dbReference type="Proteomes" id="UP000241462"/>
    </source>
</evidence>
<sequence length="135" mass="14663">MASRYLVLIVLPFFGSCTFTSSNIGSLVESEVSRYHRVHKHRLAFSSPTRLFVSAGCLLVQSDNSTCEDHGSFLNSPPPGSFNIGPGGYIASQPDASVSMATPANHQSIYCPFFLISRTVSRSLLTHPLLLSEAR</sequence>
<gene>
    <name evidence="2" type="ORF">BD289DRAFT_435050</name>
</gene>
<evidence type="ECO:0008006" key="4">
    <source>
        <dbReference type="Google" id="ProtNLM"/>
    </source>
</evidence>
<dbReference type="EMBL" id="KZ678451">
    <property type="protein sequence ID" value="PSR83974.1"/>
    <property type="molecule type" value="Genomic_DNA"/>
</dbReference>
<keyword evidence="1" id="KW-0732">Signal</keyword>
<proteinExistence type="predicted"/>
<dbReference type="AlphaFoldDB" id="A0A2T3A6W7"/>
<organism evidence="2 3">
    <name type="scientific">Coniella lustricola</name>
    <dbReference type="NCBI Taxonomy" id="2025994"/>
    <lineage>
        <taxon>Eukaryota</taxon>
        <taxon>Fungi</taxon>
        <taxon>Dikarya</taxon>
        <taxon>Ascomycota</taxon>
        <taxon>Pezizomycotina</taxon>
        <taxon>Sordariomycetes</taxon>
        <taxon>Sordariomycetidae</taxon>
        <taxon>Diaporthales</taxon>
        <taxon>Schizoparmaceae</taxon>
        <taxon>Coniella</taxon>
    </lineage>
</organism>
<keyword evidence="3" id="KW-1185">Reference proteome</keyword>
<dbReference type="PROSITE" id="PS51257">
    <property type="entry name" value="PROKAR_LIPOPROTEIN"/>
    <property type="match status" value="1"/>
</dbReference>
<feature type="signal peptide" evidence="1">
    <location>
        <begin position="1"/>
        <end position="17"/>
    </location>
</feature>
<feature type="chain" id="PRO_5015517147" description="Secreted protein" evidence="1">
    <location>
        <begin position="18"/>
        <end position="135"/>
    </location>
</feature>
<dbReference type="InParanoid" id="A0A2T3A6W7"/>
<name>A0A2T3A6W7_9PEZI</name>
<evidence type="ECO:0000313" key="2">
    <source>
        <dbReference type="EMBL" id="PSR83974.1"/>
    </source>
</evidence>
<dbReference type="Proteomes" id="UP000241462">
    <property type="component" value="Unassembled WGS sequence"/>
</dbReference>
<evidence type="ECO:0000256" key="1">
    <source>
        <dbReference type="SAM" id="SignalP"/>
    </source>
</evidence>
<accession>A0A2T3A6W7</accession>
<protein>
    <recommendedName>
        <fullName evidence="4">Secreted protein</fullName>
    </recommendedName>
</protein>